<organism evidence="2 3">
    <name type="scientific">Neomoorella glycerini</name>
    <dbReference type="NCBI Taxonomy" id="55779"/>
    <lineage>
        <taxon>Bacteria</taxon>
        <taxon>Bacillati</taxon>
        <taxon>Bacillota</taxon>
        <taxon>Clostridia</taxon>
        <taxon>Neomoorellales</taxon>
        <taxon>Neomoorellaceae</taxon>
        <taxon>Neomoorella</taxon>
    </lineage>
</organism>
<dbReference type="Pfam" id="PF19557">
    <property type="entry name" value="DUF6079_1st"/>
    <property type="match status" value="1"/>
</dbReference>
<dbReference type="EMBL" id="CP046244">
    <property type="protein sequence ID" value="QGP92076.1"/>
    <property type="molecule type" value="Genomic_DNA"/>
</dbReference>
<sequence length="1822" mass="202812">MPSEGRLPVISQLVQVPLVRTVIQMKDTRDPGLRQQLIESFVLTGEAELALGAVLSAIARGEGQGFFIQGHYGAGKSHLLAILELILTQEETRRALAGKAGVAGAWHENIASLVAGIGQKRYLVAAISLVEHSHHEELEDIVLAALDDVLQTGVGKGLGRKTREDYVNQIRELLTGRYPEALEAYLSGEKIDRKELFQPANLALLTSLLRRLDLPYRLGYRRQEAFAELESLVTAHHLAGVVILIDELSEFLRSKPDSRSFNEDIRFLQFLGEISGRLPLWVVATLQEQIEATGAIPPEAFNKIKDRYPVRLQLTGEHIREIISRRLIKQKPEAQDHLHRLYADLTAAFGQLPFSQEEFCRLYPVHPLTVTFLESLRPLFSRHRGVVDFIHARLAGDPGRQIPALLEAPADTLLAPDLIFDHFRDRIQALPETNPYVRQVFPYFQQEIARLLPEGREQQIGLRLVKLLILAALGATARPLTVRQLAHLLLQPITRLESALNYEYVGDLLKRLYQDGAYLGYQQGTTPLEDAFYIDLQADVQLLVRRRLDYIKKSLFPGDGRVFTGLCRWLTDNRLPLANLVTTPRTPVDIFWQQTRREGLLIFTDLADLSPAVLEELARQALTTATDFILVLGQAEAGNKQLSHLQETLLPALAGPASRAFLFWLPAAVTDDWEFLTSALACQVLMAEYESDSSPTGERVRSYLAAGMAELKSRVQDVFRRAYAGGRLITGDGEELPWPTNPAYETFKSLLEKLAAAILSRRYPEHAKVAPRGGVLLAPLLQRVIGEFLVPGEVKGRVDAGLKMALDNFLQPLGLAKKAKDGYVLQVASSRNPLVAACLESLKGGPVGLAELGLRLRKGPFGLSEIAFQLLILALLHSGLVAAYSHGRRLNLKQIGPYNFYKIEELGLVEVLPEAFQAVLAGVKLLPVSLRQGPLTHGRQQELWDYLVQFQKDMSTRLNSLGQLLETVASYPALAALPLAAARADLNRVASLVAEIKVSYSPREGLERFLAAYQADPLWEVALERTRKLQHFLEQDLNHFLFIHGYLTSTQLVLPDTPAYQDLRRQKARLIELLNSPDVFYQEEVYQQLAAAFTLFQRAYTDAYLAEHRRLRSLERFQPYQALREGEAYRFLTLLSQLKQVAAPDALSLVNQLLAAALARQCPVNPEGQLALQPACSCGLALGEKDELPPPAAIQAAALEGIRAYLLALQEPLYQEKIRGFLAGLESVGKGQEAACLRRLLAVDPQDPELLAKLKPVVNRNTVGLINQALAGQVLVVERNLDDLYDLLANRVLKPEQLLDLVRQWLAGREGEQPDPGTHIRVIAASRREIDGVLVAETGVPYQSRENLLYDWFAAGYQELLPLWHRQGEAGLALAVTTAWWLPGHHLEPDLVARLCSLPGLAPPATTSLQELAQQVFELRAGPPELAGVLLNAARRALAEEDRLAAYWQALVPGGTPSGPELLAIIGRETVFPAILRRAAGAYLEWLACQDGSKLAAALQLLEGITPGAPLQPWEGPEPAAYLEACRLATHLLHSLATLAAAAPESFDAPAWEKIYTTHLGGTESLYYRIQHQLATLNLMEAFPLARLETELHQILARYRRAFQEFYNQAGSVPGMALEQLPAKLERYRQRWRPRALYFIWLDGLRRDASEVMIAELEQAGLIRQEIARGLLWAHLPTVTATQLDRLQKAGYNLRFLDASGPDQDLAALAREGNRLAPGQEEVVLRLNLVDDKVHASSDDYATFLAELALGFRRRLIPLLQALPEQSLILLAGDHGYTINHNFRPGDKHKKQRYQHGECSPQEVLVPWLLLWKVANRPPGRS</sequence>
<evidence type="ECO:0000313" key="3">
    <source>
        <dbReference type="Proteomes" id="UP000425916"/>
    </source>
</evidence>
<dbReference type="SUPFAM" id="SSF52540">
    <property type="entry name" value="P-loop containing nucleoside triphosphate hydrolases"/>
    <property type="match status" value="1"/>
</dbReference>
<evidence type="ECO:0000259" key="1">
    <source>
        <dbReference type="Pfam" id="PF19557"/>
    </source>
</evidence>
<dbReference type="RefSeq" id="WP_156272691.1">
    <property type="nucleotide sequence ID" value="NZ_CP046244.1"/>
</dbReference>
<dbReference type="InterPro" id="IPR027417">
    <property type="entry name" value="P-loop_NTPase"/>
</dbReference>
<accession>A0A6I5ZQU0</accession>
<dbReference type="OrthoDB" id="8780745at2"/>
<reference evidence="2 3" key="1">
    <citation type="submission" date="2019-11" db="EMBL/GenBank/DDBJ databases">
        <title>Genome sequence of Moorella glycerini DSM11254.</title>
        <authorList>
            <person name="Poehlein A."/>
            <person name="Boeer T."/>
            <person name="Daniel R."/>
        </authorList>
    </citation>
    <scope>NUCLEOTIDE SEQUENCE [LARGE SCALE GENOMIC DNA]</scope>
    <source>
        <strain evidence="2 3">DSM 11254</strain>
    </source>
</reference>
<protein>
    <recommendedName>
        <fullName evidence="1">DUF6079 domain-containing protein</fullName>
    </recommendedName>
</protein>
<proteinExistence type="predicted"/>
<gene>
    <name evidence="2" type="ORF">MGLY_14320</name>
</gene>
<feature type="domain" description="DUF6079" evidence="1">
    <location>
        <begin position="225"/>
        <end position="308"/>
    </location>
</feature>
<dbReference type="Proteomes" id="UP000425916">
    <property type="component" value="Chromosome"/>
</dbReference>
<name>A0A6I5ZQU0_9FIRM</name>
<keyword evidence="3" id="KW-1185">Reference proteome</keyword>
<evidence type="ECO:0000313" key="2">
    <source>
        <dbReference type="EMBL" id="QGP92076.1"/>
    </source>
</evidence>
<dbReference type="InterPro" id="IPR045725">
    <property type="entry name" value="DUF6079_N"/>
</dbReference>